<organism evidence="2 3">
    <name type="scientific">Dimorphilus gyrociliatus</name>
    <dbReference type="NCBI Taxonomy" id="2664684"/>
    <lineage>
        <taxon>Eukaryota</taxon>
        <taxon>Metazoa</taxon>
        <taxon>Spiralia</taxon>
        <taxon>Lophotrochozoa</taxon>
        <taxon>Annelida</taxon>
        <taxon>Polychaeta</taxon>
        <taxon>Polychaeta incertae sedis</taxon>
        <taxon>Dinophilidae</taxon>
        <taxon>Dimorphilus</taxon>
    </lineage>
</organism>
<evidence type="ECO:0000256" key="1">
    <source>
        <dbReference type="SAM" id="MobiDB-lite"/>
    </source>
</evidence>
<comment type="caution">
    <text evidence="2">The sequence shown here is derived from an EMBL/GenBank/DDBJ whole genome shotgun (WGS) entry which is preliminary data.</text>
</comment>
<keyword evidence="3" id="KW-1185">Reference proteome</keyword>
<name>A0A7I8V5E7_9ANNE</name>
<dbReference type="SUPFAM" id="SSF55729">
    <property type="entry name" value="Acyl-CoA N-acyltransferases (Nat)"/>
    <property type="match status" value="1"/>
</dbReference>
<reference evidence="2 3" key="1">
    <citation type="submission" date="2020-08" db="EMBL/GenBank/DDBJ databases">
        <authorList>
            <person name="Hejnol A."/>
        </authorList>
    </citation>
    <scope>NUCLEOTIDE SEQUENCE [LARGE SCALE GENOMIC DNA]</scope>
</reference>
<sequence>MADEKYCSKSLSSPIIFESKDGQKITLTPYLINFKLSKLDAKLHKESYVTQGVLSNDLLHSVAALYSVSLPEMSPDTIYDHLSDHAKTIVLIQDENEVVQSYPKQITAEEEPKPDLSNLKPSDDKDTCPVYESPPNFFKEVFSDKESEEEEEETEEDEEDEEDFSEGCNKFIRDVVHRRQNRRAEMQTKGNENFGIETRIAAALTFNKTYINKGQETVHHLKYLATRLKYRKKFGIGKYLLNLIKDNTICGKYDAIVVHADNDATGFFLRYGFTDDVILNSRFKDLMEQFTNCTLMSYLPSFTDDNRSEPGMDLADMDRQINKWRSKAVEHFQEQSVLYKRMQREIIHLKAITTSQQTIINQLQTKCDLLLKQKLDIEREYLQYRIKADRSDSDFDDEDTRNLIKALEKYEVKWNLDDDEEMYCHGKDSEEFYAISLKFRKSLEADPEFSLEDYQVQSISKAQIKDNSDKGIEAYLVGSTKNSSRILSDGFIEEDYTESQDGKALLFTKYPSVAIKSSNHNSSQVIFARISDNCYKEIYNEPNQSVGKTKYFAVFDFKYATPIALIKFEKK</sequence>
<dbReference type="InterPro" id="IPR016181">
    <property type="entry name" value="Acyl_CoA_acyltransferase"/>
</dbReference>
<protein>
    <submittedName>
        <fullName evidence="2">DgyrCDS306</fullName>
    </submittedName>
</protein>
<dbReference type="Gene3D" id="3.40.630.30">
    <property type="match status" value="1"/>
</dbReference>
<dbReference type="OrthoDB" id="10249393at2759"/>
<evidence type="ECO:0000313" key="2">
    <source>
        <dbReference type="EMBL" id="CAD5110950.1"/>
    </source>
</evidence>
<gene>
    <name evidence="2" type="ORF">DGYR_LOCUS304</name>
</gene>
<feature type="compositionally biased region" description="Acidic residues" evidence="1">
    <location>
        <begin position="146"/>
        <end position="165"/>
    </location>
</feature>
<dbReference type="AlphaFoldDB" id="A0A7I8V5E7"/>
<evidence type="ECO:0000313" key="3">
    <source>
        <dbReference type="Proteomes" id="UP000549394"/>
    </source>
</evidence>
<feature type="region of interest" description="Disordered" evidence="1">
    <location>
        <begin position="105"/>
        <end position="165"/>
    </location>
</feature>
<proteinExistence type="predicted"/>
<accession>A0A7I8V5E7</accession>
<dbReference type="Proteomes" id="UP000549394">
    <property type="component" value="Unassembled WGS sequence"/>
</dbReference>
<dbReference type="EMBL" id="CAJFCJ010000001">
    <property type="protein sequence ID" value="CAD5110950.1"/>
    <property type="molecule type" value="Genomic_DNA"/>
</dbReference>